<organism evidence="10 11">
    <name type="scientific">Thioalbus denitrificans</name>
    <dbReference type="NCBI Taxonomy" id="547122"/>
    <lineage>
        <taxon>Bacteria</taxon>
        <taxon>Pseudomonadati</taxon>
        <taxon>Pseudomonadota</taxon>
        <taxon>Gammaproteobacteria</taxon>
        <taxon>Chromatiales</taxon>
        <taxon>Ectothiorhodospiraceae</taxon>
        <taxon>Thioalbus</taxon>
    </lineage>
</organism>
<dbReference type="Pfam" id="PF12698">
    <property type="entry name" value="ABC2_membrane_3"/>
    <property type="match status" value="1"/>
</dbReference>
<dbReference type="InterPro" id="IPR051449">
    <property type="entry name" value="ABC-2_transporter_component"/>
</dbReference>
<feature type="transmembrane region" description="Helical" evidence="8">
    <location>
        <begin position="347"/>
        <end position="367"/>
    </location>
</feature>
<keyword evidence="6 8" id="KW-1133">Transmembrane helix</keyword>
<comment type="similarity">
    <text evidence="2">Belongs to the ABC-2 integral membrane protein family.</text>
</comment>
<evidence type="ECO:0000256" key="5">
    <source>
        <dbReference type="ARBA" id="ARBA00022692"/>
    </source>
</evidence>
<evidence type="ECO:0000256" key="3">
    <source>
        <dbReference type="ARBA" id="ARBA00022448"/>
    </source>
</evidence>
<evidence type="ECO:0000313" key="10">
    <source>
        <dbReference type="EMBL" id="RCX32127.1"/>
    </source>
</evidence>
<evidence type="ECO:0000256" key="6">
    <source>
        <dbReference type="ARBA" id="ARBA00022989"/>
    </source>
</evidence>
<evidence type="ECO:0000256" key="4">
    <source>
        <dbReference type="ARBA" id="ARBA00022475"/>
    </source>
</evidence>
<keyword evidence="3" id="KW-0813">Transport</keyword>
<dbReference type="Proteomes" id="UP000252707">
    <property type="component" value="Unassembled WGS sequence"/>
</dbReference>
<feature type="transmembrane region" description="Helical" evidence="8">
    <location>
        <begin position="293"/>
        <end position="312"/>
    </location>
</feature>
<dbReference type="EMBL" id="QPJY01000002">
    <property type="protein sequence ID" value="RCX32127.1"/>
    <property type="molecule type" value="Genomic_DNA"/>
</dbReference>
<evidence type="ECO:0000313" key="11">
    <source>
        <dbReference type="Proteomes" id="UP000252707"/>
    </source>
</evidence>
<comment type="subcellular location">
    <subcellularLocation>
        <location evidence="1">Cell membrane</location>
        <topology evidence="1">Multi-pass membrane protein</topology>
    </subcellularLocation>
</comment>
<dbReference type="PROSITE" id="PS51012">
    <property type="entry name" value="ABC_TM2"/>
    <property type="match status" value="1"/>
</dbReference>
<name>A0A369CI46_9GAMM</name>
<feature type="transmembrane region" description="Helical" evidence="8">
    <location>
        <begin position="257"/>
        <end position="281"/>
    </location>
</feature>
<protein>
    <submittedName>
        <fullName evidence="10">ABC-2 type transport system permease protein</fullName>
    </submittedName>
</protein>
<feature type="transmembrane region" description="Helical" evidence="8">
    <location>
        <begin position="31"/>
        <end position="49"/>
    </location>
</feature>
<evidence type="ECO:0000256" key="7">
    <source>
        <dbReference type="ARBA" id="ARBA00023136"/>
    </source>
</evidence>
<evidence type="ECO:0000259" key="9">
    <source>
        <dbReference type="PROSITE" id="PS51012"/>
    </source>
</evidence>
<dbReference type="OrthoDB" id="9808686at2"/>
<feature type="transmembrane region" description="Helical" evidence="8">
    <location>
        <begin position="179"/>
        <end position="203"/>
    </location>
</feature>
<dbReference type="GO" id="GO:0005886">
    <property type="term" value="C:plasma membrane"/>
    <property type="evidence" value="ECO:0007669"/>
    <property type="project" value="UniProtKB-SubCell"/>
</dbReference>
<reference evidence="10 11" key="1">
    <citation type="submission" date="2018-07" db="EMBL/GenBank/DDBJ databases">
        <title>Genomic Encyclopedia of Type Strains, Phase IV (KMG-IV): sequencing the most valuable type-strain genomes for metagenomic binning, comparative biology and taxonomic classification.</title>
        <authorList>
            <person name="Goeker M."/>
        </authorList>
    </citation>
    <scope>NUCLEOTIDE SEQUENCE [LARGE SCALE GENOMIC DNA]</scope>
    <source>
        <strain evidence="10 11">DSM 26407</strain>
    </source>
</reference>
<dbReference type="AlphaFoldDB" id="A0A369CI46"/>
<dbReference type="Gene3D" id="3.40.1710.10">
    <property type="entry name" value="abc type-2 transporter like domain"/>
    <property type="match status" value="1"/>
</dbReference>
<evidence type="ECO:0000256" key="2">
    <source>
        <dbReference type="ARBA" id="ARBA00007783"/>
    </source>
</evidence>
<accession>A0A369CI46</accession>
<gene>
    <name evidence="10" type="ORF">DFQ59_102480</name>
</gene>
<dbReference type="GO" id="GO:0140359">
    <property type="term" value="F:ABC-type transporter activity"/>
    <property type="evidence" value="ECO:0007669"/>
    <property type="project" value="InterPro"/>
</dbReference>
<dbReference type="PANTHER" id="PTHR30294">
    <property type="entry name" value="MEMBRANE COMPONENT OF ABC TRANSPORTER YHHJ-RELATED"/>
    <property type="match status" value="1"/>
</dbReference>
<keyword evidence="11" id="KW-1185">Reference proteome</keyword>
<dbReference type="InterPro" id="IPR013525">
    <property type="entry name" value="ABC2_TM"/>
</dbReference>
<comment type="caution">
    <text evidence="10">The sequence shown here is derived from an EMBL/GenBank/DDBJ whole genome shotgun (WGS) entry which is preliminary data.</text>
</comment>
<dbReference type="InterPro" id="IPR047817">
    <property type="entry name" value="ABC2_TM_bact-type"/>
</dbReference>
<feature type="domain" description="ABC transmembrane type-2" evidence="9">
    <location>
        <begin position="145"/>
        <end position="373"/>
    </location>
</feature>
<feature type="transmembrane region" description="Helical" evidence="8">
    <location>
        <begin position="232"/>
        <end position="251"/>
    </location>
</feature>
<keyword evidence="4" id="KW-1003">Cell membrane</keyword>
<keyword evidence="5 8" id="KW-0812">Transmembrane</keyword>
<sequence length="375" mass="41256">MNVTRTRFSGRRYLALVRKESLHIRRDPRSLAMAFLMPVLLLVLFGYAITLDVNNLDLAVYDQDRSAASRDYIRAFPASNYFTVVTDAATYAEAEAAVVSGRAHLALVIPTDFSERLDQRRTAAVQVLVDGSDANTATIAIDYAEGVTEGFSADLRGQVELAVENRLRVWYNPELKSRWFIIPGLIAVIMTVITALLTSLTVAREWESGTMEQLIATPIQPLELLLGKMTPYFLIGVFDVLLSIAMAVWVFDVPLRGSLAFLLGSGALFMLGGLGLGILISTAARSQLVASQVAMVATFIPAFLLSGFLYSIDNMPRFLQVITHAVQARYYVTILKAVFLKASPPALLVNELAFLSLFALVVLGVALRKFKKRLD</sequence>
<evidence type="ECO:0000256" key="1">
    <source>
        <dbReference type="ARBA" id="ARBA00004651"/>
    </source>
</evidence>
<keyword evidence="7 8" id="KW-0472">Membrane</keyword>
<evidence type="ECO:0000256" key="8">
    <source>
        <dbReference type="SAM" id="Phobius"/>
    </source>
</evidence>
<proteinExistence type="inferred from homology"/>
<dbReference type="PANTHER" id="PTHR30294:SF29">
    <property type="entry name" value="MULTIDRUG ABC TRANSPORTER PERMEASE YBHS-RELATED"/>
    <property type="match status" value="1"/>
</dbReference>
<dbReference type="RefSeq" id="WP_114278940.1">
    <property type="nucleotide sequence ID" value="NZ_QPJY01000002.1"/>
</dbReference>